<accession>A0AA88X746</accession>
<comment type="caution">
    <text evidence="2">The sequence shown here is derived from an EMBL/GenBank/DDBJ whole genome shotgun (WGS) entry which is preliminary data.</text>
</comment>
<dbReference type="AlphaFoldDB" id="A0AA88X746"/>
<sequence length="207" mass="22107">MAEPSAPPENPPPPPPPSIDDPPPPSPPSGSPPPPTQPSIDDPPPPSSAAPENSPPLPSAAPENPSPPPSAAPENPLPPSSGTPHSPSPPLLFDPSRMIGIIRRKALIKDLAAVYHAECLAYCQELLELQRKCEEALILFHEENNVLGDEYHIAATFSRKTSRGFKERDDEGHEKTEEIPLGIIVDADRCVDAFGVYRIPSAAQEIS</sequence>
<name>A0AA88X746_9ASTE</name>
<dbReference type="PANTHER" id="PTHR37242:SF1">
    <property type="entry name" value="OS09G0569450 PROTEIN"/>
    <property type="match status" value="1"/>
</dbReference>
<dbReference type="Proteomes" id="UP001188597">
    <property type="component" value="Unassembled WGS sequence"/>
</dbReference>
<keyword evidence="3" id="KW-1185">Reference proteome</keyword>
<evidence type="ECO:0000256" key="1">
    <source>
        <dbReference type="SAM" id="MobiDB-lite"/>
    </source>
</evidence>
<reference evidence="2" key="1">
    <citation type="submission" date="2022-12" db="EMBL/GenBank/DDBJ databases">
        <title>Draft genome assemblies for two species of Escallonia (Escalloniales).</title>
        <authorList>
            <person name="Chanderbali A."/>
            <person name="Dervinis C."/>
            <person name="Anghel I."/>
            <person name="Soltis D."/>
            <person name="Soltis P."/>
            <person name="Zapata F."/>
        </authorList>
    </citation>
    <scope>NUCLEOTIDE SEQUENCE</scope>
    <source>
        <strain evidence="2">UCBG64.0493</strain>
        <tissue evidence="2">Leaf</tissue>
    </source>
</reference>
<organism evidence="2 3">
    <name type="scientific">Escallonia herrerae</name>
    <dbReference type="NCBI Taxonomy" id="1293975"/>
    <lineage>
        <taxon>Eukaryota</taxon>
        <taxon>Viridiplantae</taxon>
        <taxon>Streptophyta</taxon>
        <taxon>Embryophyta</taxon>
        <taxon>Tracheophyta</taxon>
        <taxon>Spermatophyta</taxon>
        <taxon>Magnoliopsida</taxon>
        <taxon>eudicotyledons</taxon>
        <taxon>Gunneridae</taxon>
        <taxon>Pentapetalae</taxon>
        <taxon>asterids</taxon>
        <taxon>campanulids</taxon>
        <taxon>Escalloniales</taxon>
        <taxon>Escalloniaceae</taxon>
        <taxon>Escallonia</taxon>
    </lineage>
</organism>
<feature type="region of interest" description="Disordered" evidence="1">
    <location>
        <begin position="1"/>
        <end position="91"/>
    </location>
</feature>
<dbReference type="PANTHER" id="PTHR37242">
    <property type="entry name" value="OS09G0569450 PROTEIN"/>
    <property type="match status" value="1"/>
</dbReference>
<evidence type="ECO:0000313" key="2">
    <source>
        <dbReference type="EMBL" id="KAK3041167.1"/>
    </source>
</evidence>
<evidence type="ECO:0000313" key="3">
    <source>
        <dbReference type="Proteomes" id="UP001188597"/>
    </source>
</evidence>
<dbReference type="EMBL" id="JAVXUP010000040">
    <property type="protein sequence ID" value="KAK3041167.1"/>
    <property type="molecule type" value="Genomic_DNA"/>
</dbReference>
<protein>
    <submittedName>
        <fullName evidence="2">Uncharacterized protein</fullName>
    </submittedName>
</protein>
<gene>
    <name evidence="2" type="ORF">RJ639_028646</name>
</gene>
<proteinExistence type="predicted"/>
<dbReference type="PRINTS" id="PR01217">
    <property type="entry name" value="PRICHEXTENSN"/>
</dbReference>